<feature type="compositionally biased region" description="Low complexity" evidence="1">
    <location>
        <begin position="24"/>
        <end position="37"/>
    </location>
</feature>
<sequence length="166" mass="18824">MRNNKFISNASATPSISHDSRQNISSTTPTTTSITSSNAEYQLSNQTGQGKRIVDSLWELELESILGNQQHTEAVHQLIVALIIIALISIILISTVLLFRCYMLYCQDYPNVRRYQRPPTSTELQPMQQSASLPTVPQPLVPRHRKYSERATFRSVFEDDSPFIKV</sequence>
<evidence type="ECO:0000313" key="3">
    <source>
        <dbReference type="Proteomes" id="UP000887572"/>
    </source>
</evidence>
<feature type="transmembrane region" description="Helical" evidence="2">
    <location>
        <begin position="78"/>
        <end position="105"/>
    </location>
</feature>
<dbReference type="AlphaFoldDB" id="A0A914HNE6"/>
<dbReference type="Proteomes" id="UP000887572">
    <property type="component" value="Unplaced"/>
</dbReference>
<keyword evidence="2" id="KW-0812">Transmembrane</keyword>
<evidence type="ECO:0000313" key="4">
    <source>
        <dbReference type="WBParaSite" id="Gr19_v10_g2201.t1"/>
    </source>
</evidence>
<evidence type="ECO:0000256" key="2">
    <source>
        <dbReference type="SAM" id="Phobius"/>
    </source>
</evidence>
<organism evidence="3 4">
    <name type="scientific">Globodera rostochiensis</name>
    <name type="common">Golden nematode worm</name>
    <name type="synonym">Heterodera rostochiensis</name>
    <dbReference type="NCBI Taxonomy" id="31243"/>
    <lineage>
        <taxon>Eukaryota</taxon>
        <taxon>Metazoa</taxon>
        <taxon>Ecdysozoa</taxon>
        <taxon>Nematoda</taxon>
        <taxon>Chromadorea</taxon>
        <taxon>Rhabditida</taxon>
        <taxon>Tylenchina</taxon>
        <taxon>Tylenchomorpha</taxon>
        <taxon>Tylenchoidea</taxon>
        <taxon>Heteroderidae</taxon>
        <taxon>Heteroderinae</taxon>
        <taxon>Globodera</taxon>
    </lineage>
</organism>
<dbReference type="WBParaSite" id="Gr19_v10_g2201.t1">
    <property type="protein sequence ID" value="Gr19_v10_g2201.t1"/>
    <property type="gene ID" value="Gr19_v10_g2201"/>
</dbReference>
<protein>
    <submittedName>
        <fullName evidence="4">Uncharacterized protein</fullName>
    </submittedName>
</protein>
<name>A0A914HNE6_GLORO</name>
<evidence type="ECO:0000256" key="1">
    <source>
        <dbReference type="SAM" id="MobiDB-lite"/>
    </source>
</evidence>
<feature type="compositionally biased region" description="Polar residues" evidence="1">
    <location>
        <begin position="1"/>
        <end position="17"/>
    </location>
</feature>
<proteinExistence type="predicted"/>
<keyword evidence="2" id="KW-0472">Membrane</keyword>
<accession>A0A914HNE6</accession>
<keyword evidence="2" id="KW-1133">Transmembrane helix</keyword>
<keyword evidence="3" id="KW-1185">Reference proteome</keyword>
<reference evidence="4" key="1">
    <citation type="submission" date="2022-11" db="UniProtKB">
        <authorList>
            <consortium name="WormBaseParasite"/>
        </authorList>
    </citation>
    <scope>IDENTIFICATION</scope>
</reference>
<feature type="region of interest" description="Disordered" evidence="1">
    <location>
        <begin position="1"/>
        <end position="41"/>
    </location>
</feature>